<accession>A0AA46HWS9</accession>
<comment type="caution">
    <text evidence="2">The sequence shown here is derived from an EMBL/GenBank/DDBJ whole genome shotgun (WGS) entry which is preliminary data.</text>
</comment>
<keyword evidence="1" id="KW-0812">Transmembrane</keyword>
<keyword evidence="1" id="KW-0472">Membrane</keyword>
<reference evidence="2 3" key="1">
    <citation type="submission" date="2019-03" db="EMBL/GenBank/DDBJ databases">
        <title>Genomic Encyclopedia of Type Strains, Phase IV (KMG-IV): sequencing the most valuable type-strain genomes for metagenomic binning, comparative biology and taxonomic classification.</title>
        <authorList>
            <person name="Goeker M."/>
        </authorList>
    </citation>
    <scope>NUCLEOTIDE SEQUENCE [LARGE SCALE GENOMIC DNA]</scope>
    <source>
        <strain evidence="2 3">DSM 15264</strain>
    </source>
</reference>
<feature type="transmembrane region" description="Helical" evidence="1">
    <location>
        <begin position="55"/>
        <end position="78"/>
    </location>
</feature>
<name>A0AA46HWS9_9BURK</name>
<feature type="transmembrane region" description="Helical" evidence="1">
    <location>
        <begin position="16"/>
        <end position="35"/>
    </location>
</feature>
<sequence length="261" mass="27175">MQPTAIPDPRLRRAGVLLGIALGGFFDGILLHQILQWHHLLSGLDGPGWQDLRVQVLADGLFHLLMYLLAAAGLWGLVRAAPHAPGSARALSAALLLGFGAWHVLDAVLSHWWLGLHRIRMDVAQPLAWDLGWLLGFGLLPVLGGWWLGRREGARPAGAWAVLVGAVTLAAATAATQPAPGAAHRLTLLLAPGTPPARALHAAAQADARIVWASQGGSVWVLALPEGATPASGYRAGVLALGGRWAAAACAGWGGGGRRLP</sequence>
<evidence type="ECO:0000313" key="3">
    <source>
        <dbReference type="Proteomes" id="UP000294772"/>
    </source>
</evidence>
<dbReference type="Proteomes" id="UP000294772">
    <property type="component" value="Unassembled WGS sequence"/>
</dbReference>
<feature type="transmembrane region" description="Helical" evidence="1">
    <location>
        <begin position="90"/>
        <end position="114"/>
    </location>
</feature>
<protein>
    <submittedName>
        <fullName evidence="2">Membrane protein</fullName>
    </submittedName>
</protein>
<dbReference type="InterPro" id="IPR018719">
    <property type="entry name" value="DUF2243_membrane"/>
</dbReference>
<evidence type="ECO:0000256" key="1">
    <source>
        <dbReference type="SAM" id="Phobius"/>
    </source>
</evidence>
<proteinExistence type="predicted"/>
<dbReference type="Pfam" id="PF10002">
    <property type="entry name" value="DUF2243"/>
    <property type="match status" value="1"/>
</dbReference>
<dbReference type="EMBL" id="SLXF01000002">
    <property type="protein sequence ID" value="TCP08767.1"/>
    <property type="molecule type" value="Genomic_DNA"/>
</dbReference>
<keyword evidence="1" id="KW-1133">Transmembrane helix</keyword>
<dbReference type="AlphaFoldDB" id="A0AA46HWS9"/>
<organism evidence="2 3">
    <name type="scientific">Caldimonas thermodepolymerans</name>
    <dbReference type="NCBI Taxonomy" id="215580"/>
    <lineage>
        <taxon>Bacteria</taxon>
        <taxon>Pseudomonadati</taxon>
        <taxon>Pseudomonadota</taxon>
        <taxon>Betaproteobacteria</taxon>
        <taxon>Burkholderiales</taxon>
        <taxon>Sphaerotilaceae</taxon>
        <taxon>Caldimonas</taxon>
    </lineage>
</organism>
<feature type="transmembrane region" description="Helical" evidence="1">
    <location>
        <begin position="157"/>
        <end position="175"/>
    </location>
</feature>
<dbReference type="RefSeq" id="WP_132763739.1">
    <property type="nucleotide sequence ID" value="NZ_CP110416.1"/>
</dbReference>
<evidence type="ECO:0000313" key="2">
    <source>
        <dbReference type="EMBL" id="TCP08767.1"/>
    </source>
</evidence>
<feature type="transmembrane region" description="Helical" evidence="1">
    <location>
        <begin position="126"/>
        <end position="148"/>
    </location>
</feature>
<gene>
    <name evidence="2" type="ORF">EV676_102275</name>
</gene>